<evidence type="ECO:0000259" key="4">
    <source>
        <dbReference type="Pfam" id="PF13817"/>
    </source>
</evidence>
<proteinExistence type="predicted"/>
<feature type="domain" description="Transposase IS66 central" evidence="2">
    <location>
        <begin position="190"/>
        <end position="475"/>
    </location>
</feature>
<evidence type="ECO:0000259" key="2">
    <source>
        <dbReference type="Pfam" id="PF03050"/>
    </source>
</evidence>
<dbReference type="PANTHER" id="PTHR33678:SF1">
    <property type="entry name" value="BLL1576 PROTEIN"/>
    <property type="match status" value="1"/>
</dbReference>
<dbReference type="Proteomes" id="UP001164653">
    <property type="component" value="Chromosome"/>
</dbReference>
<dbReference type="InterPro" id="IPR052344">
    <property type="entry name" value="Transposase-related"/>
</dbReference>
<dbReference type="KEGG" id="dpf:ON006_05190"/>
<evidence type="ECO:0000256" key="1">
    <source>
        <dbReference type="SAM" id="Coils"/>
    </source>
</evidence>
<dbReference type="Pfam" id="PF03050">
    <property type="entry name" value="DDE_Tnp_IS66"/>
    <property type="match status" value="1"/>
</dbReference>
<keyword evidence="1" id="KW-0175">Coiled coil</keyword>
<dbReference type="PANTHER" id="PTHR33678">
    <property type="entry name" value="BLL1576 PROTEIN"/>
    <property type="match status" value="1"/>
</dbReference>
<keyword evidence="6" id="KW-1185">Reference proteome</keyword>
<evidence type="ECO:0000313" key="6">
    <source>
        <dbReference type="Proteomes" id="UP001164653"/>
    </source>
</evidence>
<accession>A0A9E8SQS0</accession>
<dbReference type="Pfam" id="PF13007">
    <property type="entry name" value="LZ_Tnp_IS66"/>
    <property type="match status" value="1"/>
</dbReference>
<name>A0A9E8SQS0_9BACT</name>
<feature type="coiled-coil region" evidence="1">
    <location>
        <begin position="18"/>
        <end position="52"/>
    </location>
</feature>
<dbReference type="InterPro" id="IPR004291">
    <property type="entry name" value="Transposase_IS66_central"/>
</dbReference>
<dbReference type="AlphaFoldDB" id="A0A9E8SQS0"/>
<dbReference type="InterPro" id="IPR039552">
    <property type="entry name" value="IS66_C"/>
</dbReference>
<reference evidence="5" key="1">
    <citation type="submission" date="2022-11" db="EMBL/GenBank/DDBJ databases">
        <title>Dyadobacter pollutisoli sp. nov., isolated from plastic dumped soil.</title>
        <authorList>
            <person name="Kim J.M."/>
            <person name="Kim K.R."/>
            <person name="Lee J.K."/>
            <person name="Hao L."/>
            <person name="Jeon C.O."/>
        </authorList>
    </citation>
    <scope>NUCLEOTIDE SEQUENCE</scope>
    <source>
        <strain evidence="5">U1</strain>
    </source>
</reference>
<dbReference type="RefSeq" id="WP_244819535.1">
    <property type="nucleotide sequence ID" value="NZ_CP112998.1"/>
</dbReference>
<gene>
    <name evidence="5" type="ORF">ON006_05190</name>
</gene>
<sequence>MQCKATFFVYFYSMTTAEPDYKLLYEQAQQKLEQTEQKLRLALLDANELRRKLFGIRSDNRVKKHLEGQLDLFPLGATPQDIQNSEELTVTEAENLNQEQDKQGEKRLKAERTRMVLPDELEREEIIIDPQGDLADYKVIGQEVTEILVMIPASFKVQRIIRRKWALKDPVNSDEKGVLIAPIPSRTIKRGLFDESVLAHLLTSKFVDHLPLYRQKQIFERIGMKIPPSTLTDNTNAACKSLEPIYSALKREVLANLYLQVDETSIQVLENSGKKGSSHKGYLWTYHAPADGLVFFDYRPGRDKTGPERILKDFSGVIQTDGYNVYQSLFEKNQSIYHYFCMSHIRRKFDEAVKYDSERASWAVATIGQLYGIEKAIRDQTPPLNEGQIVEKRMTQSLPILTQLHEWMQGEYPKVLPQSPIGKAIGYALPLMESMRLYALHGDLQIDNNLIENAIRPIALGRRNFLFAGTHDTAQNAAMIYSLFATCKKHDVNPQDWLLDILRKMNDPNYEGKFSDLLPNRWKFNQ</sequence>
<protein>
    <submittedName>
        <fullName evidence="5">IS66 family transposase</fullName>
    </submittedName>
</protein>
<feature type="domain" description="Transposase IS66 C-terminal" evidence="4">
    <location>
        <begin position="482"/>
        <end position="519"/>
    </location>
</feature>
<feature type="domain" description="Transposase TnpC homeodomain" evidence="3">
    <location>
        <begin position="48"/>
        <end position="126"/>
    </location>
</feature>
<dbReference type="NCBIfam" id="NF033517">
    <property type="entry name" value="transpos_IS66"/>
    <property type="match status" value="1"/>
</dbReference>
<evidence type="ECO:0000313" key="5">
    <source>
        <dbReference type="EMBL" id="WAC13352.1"/>
    </source>
</evidence>
<organism evidence="5 6">
    <name type="scientific">Dyadobacter pollutisoli</name>
    <dbReference type="NCBI Taxonomy" id="2910158"/>
    <lineage>
        <taxon>Bacteria</taxon>
        <taxon>Pseudomonadati</taxon>
        <taxon>Bacteroidota</taxon>
        <taxon>Cytophagia</taxon>
        <taxon>Cytophagales</taxon>
        <taxon>Spirosomataceae</taxon>
        <taxon>Dyadobacter</taxon>
    </lineage>
</organism>
<dbReference type="EMBL" id="CP112998">
    <property type="protein sequence ID" value="WAC13352.1"/>
    <property type="molecule type" value="Genomic_DNA"/>
</dbReference>
<dbReference type="Pfam" id="PF13817">
    <property type="entry name" value="DDE_Tnp_IS66_C"/>
    <property type="match status" value="1"/>
</dbReference>
<dbReference type="InterPro" id="IPR024463">
    <property type="entry name" value="Transposase_TnpC_homeodom"/>
</dbReference>
<evidence type="ECO:0000259" key="3">
    <source>
        <dbReference type="Pfam" id="PF13007"/>
    </source>
</evidence>